<sequence length="101" mass="11082">MSKSTGDFLDPLGFVIDPSTLGQLVVSECAIEALEGMIVDIDKVAIGFADSTIVLFQLPRSKLVGRQIRERFGEKPSNIAGIEQPFVCSFKKCFFSKFTGF</sequence>
<proteinExistence type="predicted"/>
<comment type="caution">
    <text evidence="1">The sequence shown here is derived from an EMBL/GenBank/DDBJ whole genome shotgun (WGS) entry which is preliminary data.</text>
</comment>
<organism evidence="1 2">
    <name type="scientific">Meloidogyne enterolobii</name>
    <name type="common">Root-knot nematode worm</name>
    <name type="synonym">Meloidogyne mayaguensis</name>
    <dbReference type="NCBI Taxonomy" id="390850"/>
    <lineage>
        <taxon>Eukaryota</taxon>
        <taxon>Metazoa</taxon>
        <taxon>Ecdysozoa</taxon>
        <taxon>Nematoda</taxon>
        <taxon>Chromadorea</taxon>
        <taxon>Rhabditida</taxon>
        <taxon>Tylenchina</taxon>
        <taxon>Tylenchomorpha</taxon>
        <taxon>Tylenchoidea</taxon>
        <taxon>Meloidogynidae</taxon>
        <taxon>Meloidogyninae</taxon>
        <taxon>Meloidogyne</taxon>
    </lineage>
</organism>
<protein>
    <submittedName>
        <fullName evidence="1">Uncharacterized protein</fullName>
    </submittedName>
</protein>
<dbReference type="EMBL" id="CAVMJV010000005">
    <property type="protein sequence ID" value="CAK5029353.1"/>
    <property type="molecule type" value="Genomic_DNA"/>
</dbReference>
<evidence type="ECO:0000313" key="1">
    <source>
        <dbReference type="EMBL" id="CAK5029353.1"/>
    </source>
</evidence>
<accession>A0ACB0Y2P6</accession>
<keyword evidence="2" id="KW-1185">Reference proteome</keyword>
<name>A0ACB0Y2P6_MELEN</name>
<reference evidence="1" key="1">
    <citation type="submission" date="2023-11" db="EMBL/GenBank/DDBJ databases">
        <authorList>
            <person name="Poullet M."/>
        </authorList>
    </citation>
    <scope>NUCLEOTIDE SEQUENCE</scope>
    <source>
        <strain evidence="1">E1834</strain>
    </source>
</reference>
<gene>
    <name evidence="1" type="ORF">MENTE1834_LOCUS6888</name>
</gene>
<dbReference type="Proteomes" id="UP001497535">
    <property type="component" value="Unassembled WGS sequence"/>
</dbReference>
<evidence type="ECO:0000313" key="2">
    <source>
        <dbReference type="Proteomes" id="UP001497535"/>
    </source>
</evidence>